<feature type="domain" description="Cation efflux protein transmembrane" evidence="8">
    <location>
        <begin position="10"/>
        <end position="220"/>
    </location>
</feature>
<proteinExistence type="predicted"/>
<dbReference type="AlphaFoldDB" id="A0A5C4J0P1"/>
<name>A0A5C4J0P1_9ACTN</name>
<feature type="transmembrane region" description="Helical" evidence="7">
    <location>
        <begin position="196"/>
        <end position="213"/>
    </location>
</feature>
<feature type="compositionally biased region" description="Basic and acidic residues" evidence="6">
    <location>
        <begin position="305"/>
        <end position="320"/>
    </location>
</feature>
<dbReference type="InterPro" id="IPR058533">
    <property type="entry name" value="Cation_efflux_TM"/>
</dbReference>
<dbReference type="SUPFAM" id="SSF160240">
    <property type="entry name" value="Cation efflux protein cytoplasmic domain-like"/>
    <property type="match status" value="1"/>
</dbReference>
<dbReference type="NCBIfam" id="TIGR01297">
    <property type="entry name" value="CDF"/>
    <property type="match status" value="1"/>
</dbReference>
<dbReference type="Pfam" id="PF16916">
    <property type="entry name" value="ZT_dimer"/>
    <property type="match status" value="1"/>
</dbReference>
<evidence type="ECO:0000256" key="2">
    <source>
        <dbReference type="ARBA" id="ARBA00022448"/>
    </source>
</evidence>
<dbReference type="Gene3D" id="1.20.1510.10">
    <property type="entry name" value="Cation efflux protein transmembrane domain"/>
    <property type="match status" value="1"/>
</dbReference>
<evidence type="ECO:0000313" key="10">
    <source>
        <dbReference type="EMBL" id="TMQ90209.1"/>
    </source>
</evidence>
<dbReference type="Gene3D" id="3.30.70.1350">
    <property type="entry name" value="Cation efflux protein, cytoplasmic domain"/>
    <property type="match status" value="1"/>
</dbReference>
<protein>
    <submittedName>
        <fullName evidence="10">Cation diffusion facilitator family transporter</fullName>
    </submittedName>
</protein>
<comment type="subcellular location">
    <subcellularLocation>
        <location evidence="1">Membrane</location>
        <topology evidence="1">Multi-pass membrane protein</topology>
    </subcellularLocation>
</comment>
<evidence type="ECO:0000256" key="7">
    <source>
        <dbReference type="SAM" id="Phobius"/>
    </source>
</evidence>
<evidence type="ECO:0000259" key="9">
    <source>
        <dbReference type="Pfam" id="PF16916"/>
    </source>
</evidence>
<dbReference type="SUPFAM" id="SSF161111">
    <property type="entry name" value="Cation efflux protein transmembrane domain-like"/>
    <property type="match status" value="1"/>
</dbReference>
<dbReference type="Proteomes" id="UP000309174">
    <property type="component" value="Unassembled WGS sequence"/>
</dbReference>
<feature type="domain" description="Cation efflux protein cytoplasmic" evidence="9">
    <location>
        <begin position="226"/>
        <end position="298"/>
    </location>
</feature>
<dbReference type="InterPro" id="IPR002524">
    <property type="entry name" value="Cation_efflux"/>
</dbReference>
<dbReference type="PANTHER" id="PTHR13414">
    <property type="entry name" value="HUEL-CATION TRANSPORTER"/>
    <property type="match status" value="1"/>
</dbReference>
<keyword evidence="4 7" id="KW-1133">Transmembrane helix</keyword>
<organism evidence="10 11">
    <name type="scientific">Actinomadura soli</name>
    <dbReference type="NCBI Taxonomy" id="2508997"/>
    <lineage>
        <taxon>Bacteria</taxon>
        <taxon>Bacillati</taxon>
        <taxon>Actinomycetota</taxon>
        <taxon>Actinomycetes</taxon>
        <taxon>Streptosporangiales</taxon>
        <taxon>Thermomonosporaceae</taxon>
        <taxon>Actinomadura</taxon>
    </lineage>
</organism>
<evidence type="ECO:0000256" key="3">
    <source>
        <dbReference type="ARBA" id="ARBA00022692"/>
    </source>
</evidence>
<dbReference type="InterPro" id="IPR036837">
    <property type="entry name" value="Cation_efflux_CTD_sf"/>
</dbReference>
<reference evidence="10 11" key="1">
    <citation type="submission" date="2019-05" db="EMBL/GenBank/DDBJ databases">
        <title>Draft genome sequence of Actinomadura sp. 14C53.</title>
        <authorList>
            <person name="Saricaoglu S."/>
            <person name="Isik K."/>
        </authorList>
    </citation>
    <scope>NUCLEOTIDE SEQUENCE [LARGE SCALE GENOMIC DNA]</scope>
    <source>
        <strain evidence="10 11">14C53</strain>
    </source>
</reference>
<feature type="transmembrane region" description="Helical" evidence="7">
    <location>
        <begin position="164"/>
        <end position="184"/>
    </location>
</feature>
<evidence type="ECO:0000256" key="4">
    <source>
        <dbReference type="ARBA" id="ARBA00022989"/>
    </source>
</evidence>
<dbReference type="RefSeq" id="WP_138649767.1">
    <property type="nucleotide sequence ID" value="NZ_VCKW01000315.1"/>
</dbReference>
<evidence type="ECO:0000256" key="5">
    <source>
        <dbReference type="ARBA" id="ARBA00023136"/>
    </source>
</evidence>
<dbReference type="OrthoDB" id="9806522at2"/>
<accession>A0A5C4J0P1</accession>
<dbReference type="InterPro" id="IPR040177">
    <property type="entry name" value="SLC30A9"/>
</dbReference>
<feature type="transmembrane region" description="Helical" evidence="7">
    <location>
        <begin position="12"/>
        <end position="32"/>
    </location>
</feature>
<dbReference type="GO" id="GO:0006829">
    <property type="term" value="P:zinc ion transport"/>
    <property type="evidence" value="ECO:0007669"/>
    <property type="project" value="InterPro"/>
</dbReference>
<dbReference type="InterPro" id="IPR027469">
    <property type="entry name" value="Cation_efflux_TMD_sf"/>
</dbReference>
<keyword evidence="11" id="KW-1185">Reference proteome</keyword>
<dbReference type="GO" id="GO:0008324">
    <property type="term" value="F:monoatomic cation transmembrane transporter activity"/>
    <property type="evidence" value="ECO:0007669"/>
    <property type="project" value="InterPro"/>
</dbReference>
<keyword evidence="3 7" id="KW-0812">Transmembrane</keyword>
<comment type="caution">
    <text evidence="10">The sequence shown here is derived from an EMBL/GenBank/DDBJ whole genome shotgun (WGS) entry which is preliminary data.</text>
</comment>
<dbReference type="GO" id="GO:0016020">
    <property type="term" value="C:membrane"/>
    <property type="evidence" value="ECO:0007669"/>
    <property type="project" value="UniProtKB-SubCell"/>
</dbReference>
<feature type="transmembrane region" description="Helical" evidence="7">
    <location>
        <begin position="113"/>
        <end position="136"/>
    </location>
</feature>
<evidence type="ECO:0000313" key="11">
    <source>
        <dbReference type="Proteomes" id="UP000309174"/>
    </source>
</evidence>
<gene>
    <name evidence="10" type="ORF">ETD83_36475</name>
</gene>
<sequence>MSRSETTKTVLVAGAANLILAITKLIAGLLAGSSAMLAEGAHSVADTLNQSFLLTSLRRSERPPDRRHPFGYGNERYVWSLLAAFGIFVAGAGFSVFEGILTMTGHGGTGTSVWLAFAVLALAFVLEGASWIRAYYQARKETRDNGRDLVDHVRRSPDITFKTALFEDTAAMIGLALAAAGLTLREITGSDFWDGLASVLIGVLLVGLAFSIGHESMGLLIGRAADPAEQRRIRAEITGAPGVTGVGELLTMHFGPEQILVAAKVHFSDDISADQAEDVAGDIDRRLREKIPAVRHVFLDPTQHPADRAADPVHRTEEHA</sequence>
<dbReference type="Pfam" id="PF01545">
    <property type="entry name" value="Cation_efflux"/>
    <property type="match status" value="1"/>
</dbReference>
<evidence type="ECO:0000256" key="1">
    <source>
        <dbReference type="ARBA" id="ARBA00004141"/>
    </source>
</evidence>
<feature type="transmembrane region" description="Helical" evidence="7">
    <location>
        <begin position="77"/>
        <end position="101"/>
    </location>
</feature>
<keyword evidence="2" id="KW-0813">Transport</keyword>
<dbReference type="InterPro" id="IPR027470">
    <property type="entry name" value="Cation_efflux_CTD"/>
</dbReference>
<dbReference type="PANTHER" id="PTHR13414:SF9">
    <property type="entry name" value="PROTON-COUPLED ZINC ANTIPORTER SLC30A9, MITOCHONDRIAL"/>
    <property type="match status" value="1"/>
</dbReference>
<evidence type="ECO:0000256" key="6">
    <source>
        <dbReference type="SAM" id="MobiDB-lite"/>
    </source>
</evidence>
<feature type="region of interest" description="Disordered" evidence="6">
    <location>
        <begin position="301"/>
        <end position="320"/>
    </location>
</feature>
<dbReference type="EMBL" id="VCKW01000315">
    <property type="protein sequence ID" value="TMQ90209.1"/>
    <property type="molecule type" value="Genomic_DNA"/>
</dbReference>
<evidence type="ECO:0000259" key="8">
    <source>
        <dbReference type="Pfam" id="PF01545"/>
    </source>
</evidence>
<keyword evidence="5 7" id="KW-0472">Membrane</keyword>